<keyword evidence="2" id="KW-0723">Serine/threonine-protein kinase</keyword>
<dbReference type="InterPro" id="IPR052752">
    <property type="entry name" value="NACHT-WD_repeat"/>
</dbReference>
<dbReference type="PANTHER" id="PTHR19871">
    <property type="entry name" value="BETA TRANSDUCIN-RELATED PROTEIN"/>
    <property type="match status" value="1"/>
</dbReference>
<dbReference type="STRING" id="137265.SAMN05421684_4323"/>
<dbReference type="InterPro" id="IPR041664">
    <property type="entry name" value="AAA_16"/>
</dbReference>
<feature type="domain" description="Orc1-like AAA ATPase" evidence="1">
    <location>
        <begin position="49"/>
        <end position="168"/>
    </location>
</feature>
<reference evidence="3" key="1">
    <citation type="submission" date="2016-10" db="EMBL/GenBank/DDBJ databases">
        <authorList>
            <person name="Varghese N."/>
            <person name="Submissions S."/>
        </authorList>
    </citation>
    <scope>NUCLEOTIDE SEQUENCE [LARGE SCALE GENOMIC DNA]</scope>
    <source>
        <strain evidence="3">DSM 44718</strain>
    </source>
</reference>
<dbReference type="SUPFAM" id="SSF52540">
    <property type="entry name" value="P-loop containing nucleoside triphosphate hydrolases"/>
    <property type="match status" value="1"/>
</dbReference>
<keyword evidence="2" id="KW-0418">Kinase</keyword>
<dbReference type="OrthoDB" id="3369601at2"/>
<dbReference type="RefSeq" id="WP_143049831.1">
    <property type="nucleotide sequence ID" value="NZ_BOND01000020.1"/>
</dbReference>
<name>A0A1H3RX17_9ACTN</name>
<accession>A0A1H3RX17</accession>
<dbReference type="EMBL" id="FNQB01000002">
    <property type="protein sequence ID" value="SDZ30256.1"/>
    <property type="molecule type" value="Genomic_DNA"/>
</dbReference>
<evidence type="ECO:0000259" key="1">
    <source>
        <dbReference type="Pfam" id="PF13191"/>
    </source>
</evidence>
<sequence length="409" mass="45519">MDVRLRDARGMVIGEHNTVYQNFFDARHAPLAAKLISFADLIAEKTQHFVGRRFAVDAVDQFIARNSAGYLVIEGMPGIGKTSLLAHLAATRGWAHHFVVGALGISRAEQFLENVSAQLIAKYDLDRAAALPPEASRDGSFLAGVLSEVSAGLPDGATAVVLVDALDEVFTLHDVHANVLYLPPTLPRGVFFVVTTRPRERDELALRTETREFFYLDPRSSANQADVLAYIDGALDRDQLRTRLSAWGATPADFAETLLAKAEGNFMYLHHVLPAIEQGRFADFALDDLPQGLEAYYDAHWRQMRAAGGGDWAALWQPAIVFLAAAREPVTVSQIAAWTGLPPPQIQVAVRRWREFLDVERVDGQRRYRIYHSSFHDFLGAKDDVDLRAVNSTIADRLLDRYRELKDRG</sequence>
<keyword evidence="2" id="KW-0808">Transferase</keyword>
<organism evidence="2 3">
    <name type="scientific">Asanoa ishikariensis</name>
    <dbReference type="NCBI Taxonomy" id="137265"/>
    <lineage>
        <taxon>Bacteria</taxon>
        <taxon>Bacillati</taxon>
        <taxon>Actinomycetota</taxon>
        <taxon>Actinomycetes</taxon>
        <taxon>Micromonosporales</taxon>
        <taxon>Micromonosporaceae</taxon>
        <taxon>Asanoa</taxon>
    </lineage>
</organism>
<gene>
    <name evidence="2" type="ORF">SAMN05421684_4323</name>
</gene>
<evidence type="ECO:0000313" key="2">
    <source>
        <dbReference type="EMBL" id="SDZ30256.1"/>
    </source>
</evidence>
<proteinExistence type="predicted"/>
<dbReference type="GO" id="GO:0004674">
    <property type="term" value="F:protein serine/threonine kinase activity"/>
    <property type="evidence" value="ECO:0007669"/>
    <property type="project" value="UniProtKB-KW"/>
</dbReference>
<dbReference type="Proteomes" id="UP000199632">
    <property type="component" value="Unassembled WGS sequence"/>
</dbReference>
<evidence type="ECO:0000313" key="3">
    <source>
        <dbReference type="Proteomes" id="UP000199632"/>
    </source>
</evidence>
<dbReference type="Pfam" id="PF13191">
    <property type="entry name" value="AAA_16"/>
    <property type="match status" value="1"/>
</dbReference>
<dbReference type="PANTHER" id="PTHR19871:SF14">
    <property type="entry name" value="DUF4062 DOMAIN-CONTAINING PROTEIN"/>
    <property type="match status" value="1"/>
</dbReference>
<keyword evidence="3" id="KW-1185">Reference proteome</keyword>
<dbReference type="Gene3D" id="3.40.50.300">
    <property type="entry name" value="P-loop containing nucleotide triphosphate hydrolases"/>
    <property type="match status" value="1"/>
</dbReference>
<protein>
    <submittedName>
        <fullName evidence="2">Serine/threonine protein kinase</fullName>
    </submittedName>
</protein>
<dbReference type="AlphaFoldDB" id="A0A1H3RX17"/>
<dbReference type="InterPro" id="IPR027417">
    <property type="entry name" value="P-loop_NTPase"/>
</dbReference>